<dbReference type="InParanoid" id="Q9HL80"/>
<dbReference type="KEGG" id="tac:Ta0350"/>
<dbReference type="PaxDb" id="273075-Ta0350"/>
<dbReference type="Pfam" id="PF24367">
    <property type="entry name" value="DUF7523"/>
    <property type="match status" value="1"/>
</dbReference>
<accession>Q9HL80</accession>
<organism evidence="1 2">
    <name type="scientific">Thermoplasma acidophilum (strain ATCC 25905 / DSM 1728 / JCM 9062 / NBRC 15155 / AMRC-C165)</name>
    <dbReference type="NCBI Taxonomy" id="273075"/>
    <lineage>
        <taxon>Archaea</taxon>
        <taxon>Methanobacteriati</taxon>
        <taxon>Thermoplasmatota</taxon>
        <taxon>Thermoplasmata</taxon>
        <taxon>Thermoplasmatales</taxon>
        <taxon>Thermoplasmataceae</taxon>
        <taxon>Thermoplasma</taxon>
    </lineage>
</organism>
<dbReference type="SUPFAM" id="SSF55021">
    <property type="entry name" value="ACT-like"/>
    <property type="match status" value="1"/>
</dbReference>
<dbReference type="Proteomes" id="UP000001024">
    <property type="component" value="Chromosome"/>
</dbReference>
<name>Q9HL80_THEAC</name>
<reference evidence="1 2" key="1">
    <citation type="journal article" date="2000" name="Nature">
        <title>The genome sequence of the thermoacidophilic scavenger Thermoplasma acidophilum.</title>
        <authorList>
            <person name="Ruepp A."/>
            <person name="Graml W."/>
            <person name="Santos-Martinez M.L."/>
            <person name="Koretke K.K."/>
            <person name="Volker C."/>
            <person name="Mewes H.W."/>
            <person name="Frishman D."/>
            <person name="Stocker S."/>
            <person name="Lupas A.N."/>
            <person name="Baumeister W."/>
        </authorList>
    </citation>
    <scope>NUCLEOTIDE SEQUENCE [LARGE SCALE GENOMIC DNA]</scope>
    <source>
        <strain evidence="2">ATCC 25905 / DSM 1728 / JCM 9062 / NBRC 15155 / AMRC-C165</strain>
    </source>
</reference>
<sequence length="220" mass="24873">MSISDDVRTYIERNPHLMRALNEDIVNYSALARKIMGDTGLENFQAIVAALKRYRAPASEIDHSAILARSSVEMYTNISVIILKPKNENVKMVLNNADRSTLNYSRFRIIQGVQGAVVVVNDNDLERMIRGIPKAEIISIDRKLAEIVITSPQTITYTRGYVAHLSSLLAYHGINVVQLVSFYTDVTFILDEKDLTASFRIISDLIQRSARQRGENIDRM</sequence>
<dbReference type="STRING" id="273075.gene:9571568"/>
<dbReference type="InterPro" id="IPR045865">
    <property type="entry name" value="ACT-like_dom_sf"/>
</dbReference>
<dbReference type="RefSeq" id="WP_010900778.1">
    <property type="nucleotide sequence ID" value="NC_002578.1"/>
</dbReference>
<keyword evidence="2" id="KW-1185">Reference proteome</keyword>
<protein>
    <recommendedName>
        <fullName evidence="3">ACT domain-containing protein</fullName>
    </recommendedName>
</protein>
<evidence type="ECO:0000313" key="2">
    <source>
        <dbReference type="Proteomes" id="UP000001024"/>
    </source>
</evidence>
<gene>
    <name evidence="1" type="ordered locus">Ta0350</name>
</gene>
<evidence type="ECO:0000313" key="1">
    <source>
        <dbReference type="EMBL" id="CAC11494.1"/>
    </source>
</evidence>
<dbReference type="HOGENOM" id="CLU_103221_1_0_2"/>
<dbReference type="InterPro" id="IPR055945">
    <property type="entry name" value="DUF7523"/>
</dbReference>
<evidence type="ECO:0008006" key="3">
    <source>
        <dbReference type="Google" id="ProtNLM"/>
    </source>
</evidence>
<dbReference type="eggNOG" id="arCOG01806">
    <property type="taxonomic scope" value="Archaea"/>
</dbReference>
<dbReference type="OrthoDB" id="56528at2157"/>
<dbReference type="EnsemblBacteria" id="CAC11494">
    <property type="protein sequence ID" value="CAC11494"/>
    <property type="gene ID" value="CAC11494"/>
</dbReference>
<dbReference type="PIRSF" id="PIRSF014439">
    <property type="entry name" value="APE1894_ACT"/>
    <property type="match status" value="1"/>
</dbReference>
<dbReference type="AlphaFoldDB" id="Q9HL80"/>
<dbReference type="InterPro" id="IPR016619">
    <property type="entry name" value="UCP014439_ACT"/>
</dbReference>
<dbReference type="Gene3D" id="3.30.2130.10">
    <property type="entry name" value="VC0802-like"/>
    <property type="match status" value="1"/>
</dbReference>
<proteinExistence type="predicted"/>
<dbReference type="EMBL" id="AL445064">
    <property type="protein sequence ID" value="CAC11494.1"/>
    <property type="molecule type" value="Genomic_DNA"/>
</dbReference>